<evidence type="ECO:0000313" key="2">
    <source>
        <dbReference type="Proteomes" id="UP000011529"/>
    </source>
</evidence>
<sequence>MSDSKDANGSRGRDLRYTVELDLHLFFTPLMQDWGDGIVMTRTLQLPFPPDGKIAIAGRSIEGDGQPLGYRIRNITWDVDRDRFIATTVADCGGGPLAYIGDDIDRHLTEGWSIGSWQTHYDKSWKSPIGNRFDRAKFDIEVMDEGDLYKLETMPASKRPGAFNELMSALVRLLFNLNNNEALAYVMYKTKTYFQDEKEQSPKFRDAMQGYEEMTSDERDRVRRNVMRRTSRFC</sequence>
<keyword evidence="2" id="KW-1185">Reference proteome</keyword>
<dbReference type="PATRIC" id="fig|1263867.3.peg.3081"/>
<dbReference type="RefSeq" id="WP_008657375.1">
    <property type="nucleotide sequence ID" value="NZ_ANMO01000120.1"/>
</dbReference>
<gene>
    <name evidence="1" type="ORF">RE6C_02880</name>
</gene>
<accession>M2AHD0</accession>
<comment type="caution">
    <text evidence="1">The sequence shown here is derived from an EMBL/GenBank/DDBJ whole genome shotgun (WGS) entry which is preliminary data.</text>
</comment>
<reference evidence="1" key="2">
    <citation type="journal article" date="2013" name="Mar. Genomics">
        <title>Expression of sulfatases in Rhodopirellula baltica and the diversity of sulfatases in the genus Rhodopirellula.</title>
        <authorList>
            <person name="Wegner C.E."/>
            <person name="Richter-Heitmann T."/>
            <person name="Klindworth A."/>
            <person name="Klockow C."/>
            <person name="Richter M."/>
            <person name="Achstetter T."/>
            <person name="Glockner F.O."/>
            <person name="Harder J."/>
        </authorList>
    </citation>
    <scope>NUCLEOTIDE SEQUENCE [LARGE SCALE GENOMIC DNA]</scope>
    <source>
        <strain evidence="1">6C</strain>
    </source>
</reference>
<proteinExistence type="predicted"/>
<dbReference type="AlphaFoldDB" id="M2AHD0"/>
<dbReference type="EMBL" id="ANMO01000120">
    <property type="protein sequence ID" value="EMB16515.1"/>
    <property type="molecule type" value="Genomic_DNA"/>
</dbReference>
<name>M2AHD0_9BACT</name>
<protein>
    <submittedName>
        <fullName evidence="1">Uncharacterized protein</fullName>
    </submittedName>
</protein>
<reference evidence="1" key="1">
    <citation type="submission" date="2012-11" db="EMBL/GenBank/DDBJ databases">
        <title>Permanent draft genomes of Rhodopirellula europaea strain SH398 and 6C.</title>
        <authorList>
            <person name="Richter M."/>
            <person name="Richter-Heitmann T."/>
            <person name="Frank C."/>
            <person name="Harder J."/>
            <person name="Glockner F.O."/>
        </authorList>
    </citation>
    <scope>NUCLEOTIDE SEQUENCE</scope>
    <source>
        <strain evidence="1">6C</strain>
    </source>
</reference>
<dbReference type="Proteomes" id="UP000011529">
    <property type="component" value="Unassembled WGS sequence"/>
</dbReference>
<organism evidence="1 2">
    <name type="scientific">Rhodopirellula europaea 6C</name>
    <dbReference type="NCBI Taxonomy" id="1263867"/>
    <lineage>
        <taxon>Bacteria</taxon>
        <taxon>Pseudomonadati</taxon>
        <taxon>Planctomycetota</taxon>
        <taxon>Planctomycetia</taxon>
        <taxon>Pirellulales</taxon>
        <taxon>Pirellulaceae</taxon>
        <taxon>Rhodopirellula</taxon>
    </lineage>
</organism>
<evidence type="ECO:0000313" key="1">
    <source>
        <dbReference type="EMBL" id="EMB16515.1"/>
    </source>
</evidence>